<dbReference type="PRINTS" id="PR00722">
    <property type="entry name" value="CHYMOTRYPSIN"/>
</dbReference>
<evidence type="ECO:0000256" key="1">
    <source>
        <dbReference type="ARBA" id="ARBA00022670"/>
    </source>
</evidence>
<dbReference type="GO" id="GO:0004252">
    <property type="term" value="F:serine-type endopeptidase activity"/>
    <property type="evidence" value="ECO:0007669"/>
    <property type="project" value="InterPro"/>
</dbReference>
<dbReference type="AlphaFoldDB" id="A0A8X8BMU2"/>
<gene>
    <name evidence="6" type="primary">Prss27_2</name>
    <name evidence="6" type="ORF">GTO96_0002247</name>
</gene>
<dbReference type="Pfam" id="PF00089">
    <property type="entry name" value="Trypsin"/>
    <property type="match status" value="1"/>
</dbReference>
<dbReference type="CDD" id="cd00190">
    <property type="entry name" value="Tryp_SPc"/>
    <property type="match status" value="1"/>
</dbReference>
<sequence length="287" mass="30833">NRIAGGTAAEDGAWPWQVGIFLSGTFNCGGSLINEEWVLCAAHCVKDVPASKFKVYLGLYNLTQPSSHTVVCNVKKIVMYPGFQTPETGRDVTLLHLDQQVTYTSFIRPISLPNVSDVFTAQDDCWVTGWGSIKFGVSLPKPGTLQQVQLPIINNMVCNSTYNKVGRQISSDVICAGYLEGGKDSCQGDSGGPLVCRRADSSWVQAGIVSWGVGCAQVNTPGVYTRVTDYVNWITGNSNVTSKVASTVVPATNTTNVSVNIVVTAGAFQWTTALSILLPFLLSRLWG</sequence>
<feature type="domain" description="Peptidase S1" evidence="5">
    <location>
        <begin position="3"/>
        <end position="239"/>
    </location>
</feature>
<dbReference type="InterPro" id="IPR009003">
    <property type="entry name" value="Peptidase_S1_PA"/>
</dbReference>
<dbReference type="PANTHER" id="PTHR24253:SF127">
    <property type="entry name" value="SERINE PROTEASE 27-LIKE"/>
    <property type="match status" value="1"/>
</dbReference>
<name>A0A8X8BMU2_POLSE</name>
<dbReference type="InterPro" id="IPR001314">
    <property type="entry name" value="Peptidase_S1A"/>
</dbReference>
<evidence type="ECO:0000256" key="4">
    <source>
        <dbReference type="ARBA" id="ARBA00023157"/>
    </source>
</evidence>
<proteinExistence type="predicted"/>
<dbReference type="InterPro" id="IPR043504">
    <property type="entry name" value="Peptidase_S1_PA_chymotrypsin"/>
</dbReference>
<dbReference type="PANTHER" id="PTHR24253">
    <property type="entry name" value="TRANSMEMBRANE PROTEASE SERINE"/>
    <property type="match status" value="1"/>
</dbReference>
<dbReference type="Gene3D" id="2.40.10.10">
    <property type="entry name" value="Trypsin-like serine proteases"/>
    <property type="match status" value="2"/>
</dbReference>
<dbReference type="InterPro" id="IPR001254">
    <property type="entry name" value="Trypsin_dom"/>
</dbReference>
<dbReference type="PROSITE" id="PS00135">
    <property type="entry name" value="TRYPSIN_SER"/>
    <property type="match status" value="1"/>
</dbReference>
<dbReference type="PROSITE" id="PS50240">
    <property type="entry name" value="TRYPSIN_DOM"/>
    <property type="match status" value="1"/>
</dbReference>
<feature type="non-terminal residue" evidence="6">
    <location>
        <position position="1"/>
    </location>
</feature>
<dbReference type="InterPro" id="IPR033116">
    <property type="entry name" value="TRYPSIN_SER"/>
</dbReference>
<dbReference type="SMART" id="SM00020">
    <property type="entry name" value="Tryp_SPc"/>
    <property type="match status" value="1"/>
</dbReference>
<organism evidence="6 7">
    <name type="scientific">Polypterus senegalus</name>
    <name type="common">Senegal bichir</name>
    <dbReference type="NCBI Taxonomy" id="55291"/>
    <lineage>
        <taxon>Eukaryota</taxon>
        <taxon>Metazoa</taxon>
        <taxon>Chordata</taxon>
        <taxon>Craniata</taxon>
        <taxon>Vertebrata</taxon>
        <taxon>Euteleostomi</taxon>
        <taxon>Actinopterygii</taxon>
        <taxon>Polypteriformes</taxon>
        <taxon>Polypteridae</taxon>
        <taxon>Polypterus</taxon>
    </lineage>
</organism>
<keyword evidence="3" id="KW-0378">Hydrolase</keyword>
<evidence type="ECO:0000313" key="7">
    <source>
        <dbReference type="Proteomes" id="UP000886611"/>
    </source>
</evidence>
<dbReference type="FunFam" id="2.40.10.10:FF:000024">
    <property type="entry name" value="Serine protease 53"/>
    <property type="match status" value="1"/>
</dbReference>
<dbReference type="Proteomes" id="UP000886611">
    <property type="component" value="Unassembled WGS sequence"/>
</dbReference>
<evidence type="ECO:0000256" key="2">
    <source>
        <dbReference type="ARBA" id="ARBA00022729"/>
    </source>
</evidence>
<keyword evidence="2" id="KW-0732">Signal</keyword>
<dbReference type="EMBL" id="JAATIS010003638">
    <property type="protein sequence ID" value="KAG2463843.1"/>
    <property type="molecule type" value="Genomic_DNA"/>
</dbReference>
<protein>
    <submittedName>
        <fullName evidence="6">PRS27 protease</fullName>
    </submittedName>
</protein>
<evidence type="ECO:0000313" key="6">
    <source>
        <dbReference type="EMBL" id="KAG2463843.1"/>
    </source>
</evidence>
<keyword evidence="1 6" id="KW-0645">Protease</keyword>
<evidence type="ECO:0000259" key="5">
    <source>
        <dbReference type="PROSITE" id="PS50240"/>
    </source>
</evidence>
<dbReference type="GO" id="GO:0006508">
    <property type="term" value="P:proteolysis"/>
    <property type="evidence" value="ECO:0007669"/>
    <property type="project" value="UniProtKB-KW"/>
</dbReference>
<evidence type="ECO:0000256" key="3">
    <source>
        <dbReference type="ARBA" id="ARBA00022801"/>
    </source>
</evidence>
<dbReference type="SUPFAM" id="SSF50494">
    <property type="entry name" value="Trypsin-like serine proteases"/>
    <property type="match status" value="1"/>
</dbReference>
<comment type="caution">
    <text evidence="6">The sequence shown here is derived from an EMBL/GenBank/DDBJ whole genome shotgun (WGS) entry which is preliminary data.</text>
</comment>
<feature type="non-terminal residue" evidence="6">
    <location>
        <position position="287"/>
    </location>
</feature>
<reference evidence="6 7" key="1">
    <citation type="journal article" date="2021" name="Cell">
        <title>Tracing the genetic footprints of vertebrate landing in non-teleost ray-finned fishes.</title>
        <authorList>
            <person name="Bi X."/>
            <person name="Wang K."/>
            <person name="Yang L."/>
            <person name="Pan H."/>
            <person name="Jiang H."/>
            <person name="Wei Q."/>
            <person name="Fang M."/>
            <person name="Yu H."/>
            <person name="Zhu C."/>
            <person name="Cai Y."/>
            <person name="He Y."/>
            <person name="Gan X."/>
            <person name="Zeng H."/>
            <person name="Yu D."/>
            <person name="Zhu Y."/>
            <person name="Jiang H."/>
            <person name="Qiu Q."/>
            <person name="Yang H."/>
            <person name="Zhang Y.E."/>
            <person name="Wang W."/>
            <person name="Zhu M."/>
            <person name="He S."/>
            <person name="Zhang G."/>
        </authorList>
    </citation>
    <scope>NUCLEOTIDE SEQUENCE [LARGE SCALE GENOMIC DNA]</scope>
    <source>
        <strain evidence="6">Bchr_013</strain>
    </source>
</reference>
<keyword evidence="7" id="KW-1185">Reference proteome</keyword>
<accession>A0A8X8BMU2</accession>
<keyword evidence="4" id="KW-1015">Disulfide bond</keyword>